<evidence type="ECO:0000313" key="2">
    <source>
        <dbReference type="EMBL" id="NFF88885.1"/>
    </source>
</evidence>
<dbReference type="CDD" id="cd00198">
    <property type="entry name" value="vWFA"/>
    <property type="match status" value="2"/>
</dbReference>
<dbReference type="EMBL" id="SWOV01000042">
    <property type="protein sequence ID" value="NFF88885.1"/>
    <property type="molecule type" value="Genomic_DNA"/>
</dbReference>
<dbReference type="InterPro" id="IPR002035">
    <property type="entry name" value="VWF_A"/>
</dbReference>
<dbReference type="AlphaFoldDB" id="A0A6M0V7U4"/>
<feature type="domain" description="VWFA" evidence="1">
    <location>
        <begin position="594"/>
        <end position="803"/>
    </location>
</feature>
<accession>A0A6M0V7U4</accession>
<dbReference type="InterPro" id="IPR036465">
    <property type="entry name" value="vWFA_dom_sf"/>
</dbReference>
<dbReference type="PROSITE" id="PS50234">
    <property type="entry name" value="VWFA"/>
    <property type="match status" value="2"/>
</dbReference>
<organism evidence="2 3">
    <name type="scientific">Clostridium botulinum</name>
    <dbReference type="NCBI Taxonomy" id="1491"/>
    <lineage>
        <taxon>Bacteria</taxon>
        <taxon>Bacillati</taxon>
        <taxon>Bacillota</taxon>
        <taxon>Clostridia</taxon>
        <taxon>Eubacteriales</taxon>
        <taxon>Clostridiaceae</taxon>
        <taxon>Clostridium</taxon>
    </lineage>
</organism>
<dbReference type="Pfam" id="PF00092">
    <property type="entry name" value="VWA"/>
    <property type="match status" value="1"/>
</dbReference>
<reference evidence="2 3" key="1">
    <citation type="submission" date="2019-04" db="EMBL/GenBank/DDBJ databases">
        <title>Genome sequencing of Clostridium botulinum Groups I-IV and Clostridium butyricum.</title>
        <authorList>
            <person name="Brunt J."/>
            <person name="Van Vliet A.H.M."/>
            <person name="Stringer S.C."/>
            <person name="Carter A.T."/>
            <person name="Peck M.W."/>
        </authorList>
    </citation>
    <scope>NUCLEOTIDE SEQUENCE [LARGE SCALE GENOMIC DNA]</scope>
    <source>
        <strain evidence="2 3">1605</strain>
    </source>
</reference>
<sequence length="1080" mass="125116">MIKTKTISKVGEEKMGFKKKGKGIFKNIKLVKHKKDFIRTISVFLSTIFVATLINESLVNAQLKNSSNNKYPSFDIKITSVTPEEAYVGENITVEGEIIPKSFNIDKKNNIVLVIDISESMDAEITKQCDNDRKDKWDKCIYHNVSSKHKSTKIGEAKRAADNFIDKVSELNNPNIEVSIVAYAGKAVINPCNNYEDYKGRGFLIPAYKAEAKVLHQIIKELRADMSIEMPKSEQGPFYGTLFDIFGTFTNTVGGGTNIGEGLRKAEHILRYEKDDYNNELTKFTIVFMSDGIPNNYVSDYNIDRDDFLFDVNSTVTSIIGKNDKTGNWLTDFIKITNWPAALIILEREKSMIEASTKYAKNIGRSIESKKRKIYTIAYGQELNKTFFEKLLDLIGNFRDYLLSFLGNISNKKPMDILKEIHESMGGELENFRESDDDDLEVVFNEVCDEIIRDIKVDDIKLNLRLNTKLNLANGKNSVDINNIRYKADLYDSTKFIAEPVKFKFTIIGLDSYEGNIFEENSNITFNFNGIKSNSIFLNNNIKIEKRELPKIDINLKSKDTEHVKLNDEFKVDYNILPKSFNINNITHRLSEKDIVFLFDTSKFNNDDKAKEKENRKENELNLKGGIFNELLYNKVLSYNKVKYGLTTYDNDENSNEESEVNSPLTNDIDKFKEHIKELTCPDINEKNIVENLNNAEYMLENGNEYSEKYIIIISNGYLTYDYYDEDKKAEDKIKEVERKVQEIKNKGYNIITLQLGKQNNENEYRFSTLKNLHSQLGGQSEDYFITEVNGDKELKNDVIKEITQKLNYGLEDSYLIDDFKFKFKLSSGINFTDTYIFNEIDGIKEMFLPKIEYRLEEDGFYRPYYEDEKGIQVSEYKPCFIKEGEQYRDIGFPMSFNMTANKNIDLNFNIENEYTNIDKIKIKKNVKTPLIKIQQELRHGVYNGINDGIPNISQVEKSYPKATRVNFGAYFKYNGQKNIQLNIDTNERIYIDGPVNLYKINNNDLELMDSINETGKNKKYIFELDNSKITNEDKILVLYNEILPNEYYENNTYINTVKLNEKNYTATISVKNEEVPELY</sequence>
<dbReference type="Proteomes" id="UP000476820">
    <property type="component" value="Unassembled WGS sequence"/>
</dbReference>
<evidence type="ECO:0000259" key="1">
    <source>
        <dbReference type="PROSITE" id="PS50234"/>
    </source>
</evidence>
<evidence type="ECO:0000313" key="3">
    <source>
        <dbReference type="Proteomes" id="UP000476820"/>
    </source>
</evidence>
<dbReference type="Gene3D" id="3.40.50.410">
    <property type="entry name" value="von Willebrand factor, type A domain"/>
    <property type="match status" value="2"/>
</dbReference>
<feature type="domain" description="VWFA" evidence="1">
    <location>
        <begin position="110"/>
        <end position="425"/>
    </location>
</feature>
<name>A0A6M0V7U4_CLOBO</name>
<gene>
    <name evidence="2" type="ORF">FC774_13575</name>
</gene>
<comment type="caution">
    <text evidence="2">The sequence shown here is derived from an EMBL/GenBank/DDBJ whole genome shotgun (WGS) entry which is preliminary data.</text>
</comment>
<proteinExistence type="predicted"/>
<protein>
    <submittedName>
        <fullName evidence="2">VWA domain-containing protein</fullName>
    </submittedName>
</protein>
<dbReference type="SMART" id="SM00327">
    <property type="entry name" value="VWA"/>
    <property type="match status" value="2"/>
</dbReference>
<dbReference type="SUPFAM" id="SSF53300">
    <property type="entry name" value="vWA-like"/>
    <property type="match status" value="2"/>
</dbReference>